<organism evidence="15 16">
    <name type="scientific">Chondromyces crocatus</name>
    <dbReference type="NCBI Taxonomy" id="52"/>
    <lineage>
        <taxon>Bacteria</taxon>
        <taxon>Pseudomonadati</taxon>
        <taxon>Myxococcota</taxon>
        <taxon>Polyangia</taxon>
        <taxon>Polyangiales</taxon>
        <taxon>Polyangiaceae</taxon>
        <taxon>Chondromyces</taxon>
    </lineage>
</organism>
<evidence type="ECO:0000256" key="1">
    <source>
        <dbReference type="ARBA" id="ARBA00004828"/>
    </source>
</evidence>
<evidence type="ECO:0000256" key="11">
    <source>
        <dbReference type="ARBA" id="ARBA00030639"/>
    </source>
</evidence>
<sequence>MTGNASTQELIVKLLRNLGSRKEVEQYLKQFSSVESRKFAVIKVGGGIIAEDLDALVSSLTFLSKVGLTPVVVHGAGPQLTEALKQAGLGATTEEDEPKKTSPKALEIVRRVFRTENLRLVDALEAMGTRARPIISGVFEAELVDKRAYGLVGRVTRVHGEAIDSSLRAGHLPIIGSLGETPAGQILNLPTDETTRELAAFLEPFKIVILSRKGGFFDEYGDLIPGVNLEEDYAPLQAEAWVPRLMRVRLDEAKALLERLPRTSSVSITSPDQLAKELFTHKGSGTLIRRGERIVRHDTIDTVDKDRLSDLLESSFGRRPVMDYFKVKPFFRIYLSDSYRAGAILTTESGVPYLDKFAVTAEAQGEGIGGSLWLRMARENPKLFWRARIDNEVNPWYFQRADGSYSNEKWTVFWYGISDFDEIRACVERALSMPATLKEHSIGVVP</sequence>
<dbReference type="GO" id="GO:0004042">
    <property type="term" value="F:L-glutamate N-acetyltransferase activity"/>
    <property type="evidence" value="ECO:0007669"/>
    <property type="project" value="TreeGrafter"/>
</dbReference>
<keyword evidence="8 15" id="KW-0418">Kinase</keyword>
<dbReference type="STRING" id="52.CMC5_043080"/>
<evidence type="ECO:0000256" key="13">
    <source>
        <dbReference type="ARBA" id="ARBA00061305"/>
    </source>
</evidence>
<evidence type="ECO:0000256" key="5">
    <source>
        <dbReference type="ARBA" id="ARBA00022605"/>
    </source>
</evidence>
<evidence type="ECO:0000256" key="3">
    <source>
        <dbReference type="ARBA" id="ARBA00021197"/>
    </source>
</evidence>
<dbReference type="InterPro" id="IPR011242">
    <property type="entry name" value="ArgB_GNAT"/>
</dbReference>
<evidence type="ECO:0000256" key="2">
    <source>
        <dbReference type="ARBA" id="ARBA00013065"/>
    </source>
</evidence>
<feature type="domain" description="N-acetyltransferase" evidence="14">
    <location>
        <begin position="292"/>
        <end position="438"/>
    </location>
</feature>
<proteinExistence type="inferred from homology"/>
<name>A0A0K1EH20_CHOCO</name>
<keyword evidence="9" id="KW-0067">ATP-binding</keyword>
<dbReference type="Gene3D" id="3.40.630.30">
    <property type="match status" value="1"/>
</dbReference>
<dbReference type="CDD" id="cd04264">
    <property type="entry name" value="DUF619-NAGS"/>
    <property type="match status" value="1"/>
</dbReference>
<dbReference type="PATRIC" id="fig|52.7.peg.4744"/>
<dbReference type="Pfam" id="PF04768">
    <property type="entry name" value="NAT"/>
    <property type="match status" value="1"/>
</dbReference>
<dbReference type="PANTHER" id="PTHR23342:SF0">
    <property type="entry name" value="N-ACETYLGLUTAMATE SYNTHASE, MITOCHONDRIAL"/>
    <property type="match status" value="1"/>
</dbReference>
<dbReference type="GO" id="GO:0006526">
    <property type="term" value="P:L-arginine biosynthetic process"/>
    <property type="evidence" value="ECO:0007669"/>
    <property type="project" value="UniProtKB-KW"/>
</dbReference>
<gene>
    <name evidence="15" type="primary">argB</name>
    <name evidence="15" type="ORF">CMC5_043080</name>
</gene>
<evidence type="ECO:0000256" key="6">
    <source>
        <dbReference type="ARBA" id="ARBA00022679"/>
    </source>
</evidence>
<evidence type="ECO:0000256" key="9">
    <source>
        <dbReference type="ARBA" id="ARBA00022840"/>
    </source>
</evidence>
<dbReference type="InterPro" id="IPR001048">
    <property type="entry name" value="Asp/Glu/Uridylate_kinase"/>
</dbReference>
<dbReference type="FunFam" id="3.40.1160.10:FF:000046">
    <property type="entry name" value="N-acetylglutamate kinase / N-acetylglutamate synthase"/>
    <property type="match status" value="1"/>
</dbReference>
<accession>A0A0K1EH20</accession>
<dbReference type="EC" id="2.7.2.8" evidence="2"/>
<dbReference type="InterPro" id="IPR036393">
    <property type="entry name" value="AceGlu_kinase-like_sf"/>
</dbReference>
<dbReference type="OrthoDB" id="9803155at2"/>
<evidence type="ECO:0000256" key="7">
    <source>
        <dbReference type="ARBA" id="ARBA00022741"/>
    </source>
</evidence>
<evidence type="ECO:0000256" key="4">
    <source>
        <dbReference type="ARBA" id="ARBA00022571"/>
    </source>
</evidence>
<dbReference type="GO" id="GO:0005737">
    <property type="term" value="C:cytoplasm"/>
    <property type="evidence" value="ECO:0007669"/>
    <property type="project" value="InterPro"/>
</dbReference>
<dbReference type="SUPFAM" id="SSF53633">
    <property type="entry name" value="Carbamate kinase-like"/>
    <property type="match status" value="1"/>
</dbReference>
<dbReference type="GO" id="GO:0005524">
    <property type="term" value="F:ATP binding"/>
    <property type="evidence" value="ECO:0007669"/>
    <property type="project" value="UniProtKB-KW"/>
</dbReference>
<dbReference type="Proteomes" id="UP000067626">
    <property type="component" value="Chromosome"/>
</dbReference>
<dbReference type="GO" id="GO:0003991">
    <property type="term" value="F:acetylglutamate kinase activity"/>
    <property type="evidence" value="ECO:0007669"/>
    <property type="project" value="UniProtKB-EC"/>
</dbReference>
<keyword evidence="5" id="KW-0028">Amino-acid biosynthesis</keyword>
<dbReference type="NCBIfam" id="NF003387">
    <property type="entry name" value="PRK04531.1-2"/>
    <property type="match status" value="1"/>
</dbReference>
<dbReference type="PROSITE" id="PS51731">
    <property type="entry name" value="GNAT_NAGS"/>
    <property type="match status" value="1"/>
</dbReference>
<comment type="similarity">
    <text evidence="13">In the N-terminal section; belongs to the acetylglutamate kinase family. ArgB subfamily.</text>
</comment>
<dbReference type="KEGG" id="ccro:CMC5_043080"/>
<evidence type="ECO:0000256" key="10">
    <source>
        <dbReference type="ARBA" id="ARBA00030178"/>
    </source>
</evidence>
<dbReference type="PANTHER" id="PTHR23342">
    <property type="entry name" value="N-ACETYLGLUTAMATE SYNTHASE"/>
    <property type="match status" value="1"/>
</dbReference>
<evidence type="ECO:0000259" key="14">
    <source>
        <dbReference type="PROSITE" id="PS51731"/>
    </source>
</evidence>
<evidence type="ECO:0000313" key="15">
    <source>
        <dbReference type="EMBL" id="AKT40155.1"/>
    </source>
</evidence>
<dbReference type="Gene3D" id="3.40.1160.10">
    <property type="entry name" value="Acetylglutamate kinase-like"/>
    <property type="match status" value="1"/>
</dbReference>
<evidence type="ECO:0000256" key="12">
    <source>
        <dbReference type="ARBA" id="ARBA00048141"/>
    </source>
</evidence>
<dbReference type="EMBL" id="CP012159">
    <property type="protein sequence ID" value="AKT40155.1"/>
    <property type="molecule type" value="Genomic_DNA"/>
</dbReference>
<comment type="pathway">
    <text evidence="1">Amino-acid biosynthesis; L-arginine biosynthesis; N(2)-acetyl-L-ornithine from L-glutamate: step 2/4.</text>
</comment>
<protein>
    <recommendedName>
        <fullName evidence="3">Acetylglutamate kinase</fullName>
        <ecNumber evidence="2">2.7.2.8</ecNumber>
    </recommendedName>
    <alternativeName>
        <fullName evidence="10">N-acetyl-L-glutamate 5-phosphotransferase</fullName>
    </alternativeName>
    <alternativeName>
        <fullName evidence="11">NAG kinase</fullName>
    </alternativeName>
</protein>
<dbReference type="InterPro" id="IPR006855">
    <property type="entry name" value="Vertebrate-like_GNAT_dom"/>
</dbReference>
<dbReference type="RefSeq" id="WP_050432131.1">
    <property type="nucleotide sequence ID" value="NZ_CP012159.1"/>
</dbReference>
<keyword evidence="7" id="KW-0547">Nucleotide-binding</keyword>
<reference evidence="15 16" key="1">
    <citation type="submission" date="2015-07" db="EMBL/GenBank/DDBJ databases">
        <title>Genome analysis of myxobacterium Chondromyces crocatus Cm c5 reveals a high potential for natural compound synthesis and the genetic basis for the loss of fruiting body formation.</title>
        <authorList>
            <person name="Zaburannyi N."/>
            <person name="Bunk B."/>
            <person name="Maier J."/>
            <person name="Overmann J."/>
            <person name="Mueller R."/>
        </authorList>
    </citation>
    <scope>NUCLEOTIDE SEQUENCE [LARGE SCALE GENOMIC DNA]</scope>
    <source>
        <strain evidence="15 16">Cm c5</strain>
    </source>
</reference>
<dbReference type="AlphaFoldDB" id="A0A0K1EH20"/>
<keyword evidence="4" id="KW-0055">Arginine biosynthesis</keyword>
<evidence type="ECO:0000256" key="8">
    <source>
        <dbReference type="ARBA" id="ARBA00022777"/>
    </source>
</evidence>
<comment type="catalytic activity">
    <reaction evidence="12">
        <text>N-acetyl-L-glutamate + ATP = N-acetyl-L-glutamyl 5-phosphate + ADP</text>
        <dbReference type="Rhea" id="RHEA:14629"/>
        <dbReference type="ChEBI" id="CHEBI:30616"/>
        <dbReference type="ChEBI" id="CHEBI:44337"/>
        <dbReference type="ChEBI" id="CHEBI:57936"/>
        <dbReference type="ChEBI" id="CHEBI:456216"/>
        <dbReference type="EC" id="2.7.2.8"/>
    </reaction>
</comment>
<dbReference type="Pfam" id="PF00696">
    <property type="entry name" value="AA_kinase"/>
    <property type="match status" value="1"/>
</dbReference>
<keyword evidence="16" id="KW-1185">Reference proteome</keyword>
<dbReference type="NCBIfam" id="NF003386">
    <property type="entry name" value="PRK04531.1-1"/>
    <property type="match status" value="1"/>
</dbReference>
<dbReference type="PIRSF" id="PIRSF036441">
    <property type="entry name" value="NAGK_DUF619"/>
    <property type="match status" value="1"/>
</dbReference>
<evidence type="ECO:0000313" key="16">
    <source>
        <dbReference type="Proteomes" id="UP000067626"/>
    </source>
</evidence>
<keyword evidence="6 15" id="KW-0808">Transferase</keyword>